<dbReference type="EMBL" id="JACHJS010000001">
    <property type="protein sequence ID" value="MBB4963161.1"/>
    <property type="molecule type" value="Genomic_DNA"/>
</dbReference>
<sequence>MSFTARWSIRDVDGGPDKGAIRTVTTDAEVDDLVGLLSDDVAETARIHHADRPLVPAPFTGKPGADHVLTAAVHAGYGYLGYLDPDHDFGHPVGDPASPVYHSDSEEFDAGSGIPVETLTSALKEFLATAQRPTCVDWTPASP</sequence>
<dbReference type="InterPro" id="IPR025680">
    <property type="entry name" value="DddI"/>
</dbReference>
<reference evidence="1 2" key="1">
    <citation type="submission" date="2020-08" db="EMBL/GenBank/DDBJ databases">
        <title>Sequencing the genomes of 1000 actinobacteria strains.</title>
        <authorList>
            <person name="Klenk H.-P."/>
        </authorList>
    </citation>
    <scope>NUCLEOTIDE SEQUENCE [LARGE SCALE GENOMIC DNA]</scope>
    <source>
        <strain evidence="1 2">DSM 45084</strain>
    </source>
</reference>
<name>A0A7W7SYQ5_9PSEU</name>
<organism evidence="1 2">
    <name type="scientific">Saccharothrix violaceirubra</name>
    <dbReference type="NCBI Taxonomy" id="413306"/>
    <lineage>
        <taxon>Bacteria</taxon>
        <taxon>Bacillati</taxon>
        <taxon>Actinomycetota</taxon>
        <taxon>Actinomycetes</taxon>
        <taxon>Pseudonocardiales</taxon>
        <taxon>Pseudonocardiaceae</taxon>
        <taxon>Saccharothrix</taxon>
    </lineage>
</organism>
<dbReference type="AlphaFoldDB" id="A0A7W7SYQ5"/>
<dbReference type="RefSeq" id="WP_184665982.1">
    <property type="nucleotide sequence ID" value="NZ_BAABAI010000004.1"/>
</dbReference>
<protein>
    <recommendedName>
        <fullName evidence="3">Immunity protein Imm1</fullName>
    </recommendedName>
</protein>
<keyword evidence="2" id="KW-1185">Reference proteome</keyword>
<comment type="caution">
    <text evidence="1">The sequence shown here is derived from an EMBL/GenBank/DDBJ whole genome shotgun (WGS) entry which is preliminary data.</text>
</comment>
<evidence type="ECO:0000313" key="2">
    <source>
        <dbReference type="Proteomes" id="UP000542674"/>
    </source>
</evidence>
<evidence type="ECO:0008006" key="3">
    <source>
        <dbReference type="Google" id="ProtNLM"/>
    </source>
</evidence>
<dbReference type="Pfam" id="PF14430">
    <property type="entry name" value="Imm1"/>
    <property type="match status" value="1"/>
</dbReference>
<dbReference type="Proteomes" id="UP000542674">
    <property type="component" value="Unassembled WGS sequence"/>
</dbReference>
<accession>A0A7W7SYQ5</accession>
<gene>
    <name evidence="1" type="ORF">F4559_000520</name>
</gene>
<evidence type="ECO:0000313" key="1">
    <source>
        <dbReference type="EMBL" id="MBB4963161.1"/>
    </source>
</evidence>
<proteinExistence type="predicted"/>